<name>A0A327Y8R2_9BACL</name>
<evidence type="ECO:0000256" key="4">
    <source>
        <dbReference type="ARBA" id="ARBA00022692"/>
    </source>
</evidence>
<dbReference type="SUPFAM" id="SSF103473">
    <property type="entry name" value="MFS general substrate transporter"/>
    <property type="match status" value="1"/>
</dbReference>
<gene>
    <name evidence="9" type="ORF">B0I26_1153</name>
</gene>
<dbReference type="InterPro" id="IPR050189">
    <property type="entry name" value="MFS_Efflux_Transporters"/>
</dbReference>
<keyword evidence="10" id="KW-1185">Reference proteome</keyword>
<reference evidence="9 10" key="1">
    <citation type="submission" date="2018-06" db="EMBL/GenBank/DDBJ databases">
        <title>Genomic Encyclopedia of Type Strains, Phase III (KMG-III): the genomes of soil and plant-associated and newly described type strains.</title>
        <authorList>
            <person name="Whitman W."/>
        </authorList>
    </citation>
    <scope>NUCLEOTIDE SEQUENCE [LARGE SCALE GENOMIC DNA]</scope>
    <source>
        <strain evidence="9 10">CGMCC 1.8979</strain>
    </source>
</reference>
<dbReference type="PROSITE" id="PS50850">
    <property type="entry name" value="MFS"/>
    <property type="match status" value="1"/>
</dbReference>
<evidence type="ECO:0000313" key="10">
    <source>
        <dbReference type="Proteomes" id="UP000248555"/>
    </source>
</evidence>
<comment type="subcellular location">
    <subcellularLocation>
        <location evidence="1">Cell membrane</location>
        <topology evidence="1">Multi-pass membrane protein</topology>
    </subcellularLocation>
</comment>
<feature type="transmembrane region" description="Helical" evidence="7">
    <location>
        <begin position="75"/>
        <end position="93"/>
    </location>
</feature>
<feature type="transmembrane region" description="Helical" evidence="7">
    <location>
        <begin position="247"/>
        <end position="264"/>
    </location>
</feature>
<sequence>MRTLSSARDRYLFLIASFVFWFSNFIYLPILSPYLELLGGTYTFIGVVLSSYGLMQFLFRLPIGMASDFIKRRKPFIILGMLMAMVSGLTFALTDSLGWALLSRAFAGVAAATWVAFTVLYSSYFVDEEVHRAMSSISFVVVLAQLMGMSFSGYIVNEWGWHAPFWIGGILGIIGTVLSFFIYEPKKEGIMRAPIHFKDLVSVIREPTLLKVSLLSILAHSIIFTTMFGFIPMYALHIGLRANDLSFIVFSFMIPHAVATLFMGKVFVPILGKWKSLFIAFLFSALFTLITPLIDTKGLLCIVQGVNGFSQGLLFPLLLGMSIESVPHEKRATAMGAYQALYAIGMFAGPLLAGMLNSAIGIVAGFYFAGILGLIATIFIIFWSRKKQPCKNDFHSMVSKSFFHR</sequence>
<feature type="domain" description="Major facilitator superfamily (MFS) profile" evidence="8">
    <location>
        <begin position="9"/>
        <end position="388"/>
    </location>
</feature>
<accession>A0A327Y8R2</accession>
<evidence type="ECO:0000256" key="3">
    <source>
        <dbReference type="ARBA" id="ARBA00022475"/>
    </source>
</evidence>
<keyword evidence="4 7" id="KW-0812">Transmembrane</keyword>
<feature type="transmembrane region" description="Helical" evidence="7">
    <location>
        <begin position="335"/>
        <end position="353"/>
    </location>
</feature>
<feature type="transmembrane region" description="Helical" evidence="7">
    <location>
        <begin position="306"/>
        <end position="323"/>
    </location>
</feature>
<feature type="transmembrane region" description="Helical" evidence="7">
    <location>
        <begin position="137"/>
        <end position="157"/>
    </location>
</feature>
<keyword evidence="2" id="KW-0813">Transport</keyword>
<evidence type="ECO:0000259" key="8">
    <source>
        <dbReference type="PROSITE" id="PS50850"/>
    </source>
</evidence>
<evidence type="ECO:0000256" key="2">
    <source>
        <dbReference type="ARBA" id="ARBA00022448"/>
    </source>
</evidence>
<dbReference type="RefSeq" id="WP_111646042.1">
    <property type="nucleotide sequence ID" value="NZ_QLMH01000015.1"/>
</dbReference>
<dbReference type="GO" id="GO:0005886">
    <property type="term" value="C:plasma membrane"/>
    <property type="evidence" value="ECO:0007669"/>
    <property type="project" value="UniProtKB-SubCell"/>
</dbReference>
<dbReference type="AlphaFoldDB" id="A0A327Y8R2"/>
<evidence type="ECO:0000313" key="9">
    <source>
        <dbReference type="EMBL" id="RAK16867.1"/>
    </source>
</evidence>
<dbReference type="GO" id="GO:0022857">
    <property type="term" value="F:transmembrane transporter activity"/>
    <property type="evidence" value="ECO:0007669"/>
    <property type="project" value="InterPro"/>
</dbReference>
<evidence type="ECO:0000256" key="5">
    <source>
        <dbReference type="ARBA" id="ARBA00022989"/>
    </source>
</evidence>
<proteinExistence type="predicted"/>
<dbReference type="PANTHER" id="PTHR43124:SF3">
    <property type="entry name" value="CHLORAMPHENICOL EFFLUX PUMP RV0191"/>
    <property type="match status" value="1"/>
</dbReference>
<dbReference type="InterPro" id="IPR020846">
    <property type="entry name" value="MFS_dom"/>
</dbReference>
<comment type="caution">
    <text evidence="9">The sequence shown here is derived from an EMBL/GenBank/DDBJ whole genome shotgun (WGS) entry which is preliminary data.</text>
</comment>
<feature type="transmembrane region" description="Helical" evidence="7">
    <location>
        <begin position="12"/>
        <end position="30"/>
    </location>
</feature>
<feature type="transmembrane region" description="Helical" evidence="7">
    <location>
        <begin position="359"/>
        <end position="383"/>
    </location>
</feature>
<feature type="transmembrane region" description="Helical" evidence="7">
    <location>
        <begin position="105"/>
        <end position="125"/>
    </location>
</feature>
<evidence type="ECO:0000256" key="6">
    <source>
        <dbReference type="ARBA" id="ARBA00023136"/>
    </source>
</evidence>
<dbReference type="Pfam" id="PF07690">
    <property type="entry name" value="MFS_1"/>
    <property type="match status" value="1"/>
</dbReference>
<dbReference type="OrthoDB" id="9607at2"/>
<evidence type="ECO:0000256" key="1">
    <source>
        <dbReference type="ARBA" id="ARBA00004651"/>
    </source>
</evidence>
<dbReference type="Gene3D" id="1.20.1250.20">
    <property type="entry name" value="MFS general substrate transporter like domains"/>
    <property type="match status" value="2"/>
</dbReference>
<dbReference type="Proteomes" id="UP000248555">
    <property type="component" value="Unassembled WGS sequence"/>
</dbReference>
<evidence type="ECO:0000256" key="7">
    <source>
        <dbReference type="SAM" id="Phobius"/>
    </source>
</evidence>
<dbReference type="InterPro" id="IPR036259">
    <property type="entry name" value="MFS_trans_sf"/>
</dbReference>
<feature type="transmembrane region" description="Helical" evidence="7">
    <location>
        <begin position="42"/>
        <end position="63"/>
    </location>
</feature>
<protein>
    <submittedName>
        <fullName evidence="9">Putative MFS family arabinose efflux permease</fullName>
    </submittedName>
</protein>
<keyword evidence="6 7" id="KW-0472">Membrane</keyword>
<feature type="transmembrane region" description="Helical" evidence="7">
    <location>
        <begin position="212"/>
        <end position="235"/>
    </location>
</feature>
<dbReference type="InterPro" id="IPR001958">
    <property type="entry name" value="Tet-R_TetA/multi-R_MdtG-like"/>
</dbReference>
<keyword evidence="3" id="KW-1003">Cell membrane</keyword>
<feature type="transmembrane region" description="Helical" evidence="7">
    <location>
        <begin position="163"/>
        <end position="183"/>
    </location>
</feature>
<dbReference type="PANTHER" id="PTHR43124">
    <property type="entry name" value="PURINE EFFLUX PUMP PBUE"/>
    <property type="match status" value="1"/>
</dbReference>
<organism evidence="9 10">
    <name type="scientific">Paranoxybacillus vitaminiphilus</name>
    <dbReference type="NCBI Taxonomy" id="581036"/>
    <lineage>
        <taxon>Bacteria</taxon>
        <taxon>Bacillati</taxon>
        <taxon>Bacillota</taxon>
        <taxon>Bacilli</taxon>
        <taxon>Bacillales</taxon>
        <taxon>Anoxybacillaceae</taxon>
        <taxon>Paranoxybacillus</taxon>
    </lineage>
</organism>
<keyword evidence="5 7" id="KW-1133">Transmembrane helix</keyword>
<feature type="transmembrane region" description="Helical" evidence="7">
    <location>
        <begin position="276"/>
        <end position="294"/>
    </location>
</feature>
<dbReference type="PRINTS" id="PR01035">
    <property type="entry name" value="TCRTETA"/>
</dbReference>
<dbReference type="InterPro" id="IPR011701">
    <property type="entry name" value="MFS"/>
</dbReference>
<dbReference type="EMBL" id="QLMH01000015">
    <property type="protein sequence ID" value="RAK16867.1"/>
    <property type="molecule type" value="Genomic_DNA"/>
</dbReference>